<proteinExistence type="inferred from homology"/>
<dbReference type="InterPro" id="IPR046367">
    <property type="entry name" value="GapR-like_DNA-bd"/>
</dbReference>
<evidence type="ECO:0000313" key="2">
    <source>
        <dbReference type="EMBL" id="CAB4949611.1"/>
    </source>
</evidence>
<sequence length="89" mass="9711">MSTPEAVGQGDPSSVAADQLKSIIERIEPLEEEKAGIAGDIKDVYAEAKANGFDVGVLRTIIRLRKKDHDERSEEEAILELYLQALGMA</sequence>
<evidence type="ECO:0000259" key="1">
    <source>
        <dbReference type="Pfam" id="PF10073"/>
    </source>
</evidence>
<dbReference type="HAMAP" id="MF_00797">
    <property type="entry name" value="UPF0335"/>
    <property type="match status" value="1"/>
</dbReference>
<reference evidence="2" key="1">
    <citation type="submission" date="2020-05" db="EMBL/GenBank/DDBJ databases">
        <authorList>
            <person name="Chiriac C."/>
            <person name="Salcher M."/>
            <person name="Ghai R."/>
            <person name="Kavagutti S V."/>
        </authorList>
    </citation>
    <scope>NUCLEOTIDE SEQUENCE</scope>
</reference>
<organism evidence="2">
    <name type="scientific">freshwater metagenome</name>
    <dbReference type="NCBI Taxonomy" id="449393"/>
    <lineage>
        <taxon>unclassified sequences</taxon>
        <taxon>metagenomes</taxon>
        <taxon>ecological metagenomes</taxon>
    </lineage>
</organism>
<gene>
    <name evidence="2" type="ORF">UFOPK3564_03420</name>
</gene>
<dbReference type="EMBL" id="CAFBMK010000328">
    <property type="protein sequence ID" value="CAB4949611.1"/>
    <property type="molecule type" value="Genomic_DNA"/>
</dbReference>
<dbReference type="AlphaFoldDB" id="A0A6J7K3F6"/>
<dbReference type="GO" id="GO:0003677">
    <property type="term" value="F:DNA binding"/>
    <property type="evidence" value="ECO:0007669"/>
    <property type="project" value="InterPro"/>
</dbReference>
<name>A0A6J7K3F6_9ZZZZ</name>
<accession>A0A6J7K3F6</accession>
<dbReference type="InterPro" id="IPR018753">
    <property type="entry name" value="GapR-like"/>
</dbReference>
<dbReference type="Pfam" id="PF10073">
    <property type="entry name" value="GapR_DNA-bd"/>
    <property type="match status" value="1"/>
</dbReference>
<protein>
    <submittedName>
        <fullName evidence="2">Unannotated protein</fullName>
    </submittedName>
</protein>
<feature type="domain" description="GapR-like DNA-binding" evidence="1">
    <location>
        <begin position="16"/>
        <end position="87"/>
    </location>
</feature>
<dbReference type="NCBIfam" id="NF010247">
    <property type="entry name" value="PRK13694.1"/>
    <property type="match status" value="1"/>
</dbReference>